<evidence type="ECO:0000313" key="3">
    <source>
        <dbReference type="EMBL" id="POM76686.1"/>
    </source>
</evidence>
<gene>
    <name evidence="3" type="ORF">PHPALM_6048</name>
</gene>
<feature type="region of interest" description="Disordered" evidence="1">
    <location>
        <begin position="79"/>
        <end position="115"/>
    </location>
</feature>
<dbReference type="Pfam" id="PF24906">
    <property type="entry name" value="Zf_WRKY19"/>
    <property type="match status" value="2"/>
</dbReference>
<feature type="domain" description="WRKY19-like zinc finger" evidence="2">
    <location>
        <begin position="248"/>
        <end position="268"/>
    </location>
</feature>
<evidence type="ECO:0000259" key="2">
    <source>
        <dbReference type="Pfam" id="PF24906"/>
    </source>
</evidence>
<dbReference type="PANTHER" id="PTHR31827:SF1">
    <property type="entry name" value="EMB|CAB89363.1"/>
    <property type="match status" value="1"/>
</dbReference>
<evidence type="ECO:0000256" key="1">
    <source>
        <dbReference type="SAM" id="MobiDB-lite"/>
    </source>
</evidence>
<dbReference type="OrthoDB" id="128857at2759"/>
<dbReference type="Proteomes" id="UP000237271">
    <property type="component" value="Unassembled WGS sequence"/>
</dbReference>
<keyword evidence="4" id="KW-1185">Reference proteome</keyword>
<dbReference type="AlphaFoldDB" id="A0A2P4YFW1"/>
<feature type="domain" description="WRKY19-like zinc finger" evidence="2">
    <location>
        <begin position="44"/>
        <end position="64"/>
    </location>
</feature>
<organism evidence="3 4">
    <name type="scientific">Phytophthora palmivora</name>
    <dbReference type="NCBI Taxonomy" id="4796"/>
    <lineage>
        <taxon>Eukaryota</taxon>
        <taxon>Sar</taxon>
        <taxon>Stramenopiles</taxon>
        <taxon>Oomycota</taxon>
        <taxon>Peronosporomycetes</taxon>
        <taxon>Peronosporales</taxon>
        <taxon>Peronosporaceae</taxon>
        <taxon>Phytophthora</taxon>
    </lineage>
</organism>
<name>A0A2P4YFW1_9STRA</name>
<feature type="compositionally biased region" description="Basic and acidic residues" evidence="1">
    <location>
        <begin position="354"/>
        <end position="365"/>
    </location>
</feature>
<comment type="caution">
    <text evidence="3">The sequence shown here is derived from an EMBL/GenBank/DDBJ whole genome shotgun (WGS) entry which is preliminary data.</text>
</comment>
<sequence length="491" mass="53992">MAIATGSRGRGRGVGGERCSTVGCTNKAQASGRCRTHTGTLGQCSQVGCEKQAQYRGLCVAHGGRRVCTHPGCSKTVTSKGLCGDHGGGRRRSPGSKRTPLKQETATRPVLSHPEQGAGSMMSLLLNEWPQDSNTNRDRGEHAPIWTEQDTTLPHEVTYSTWTGEVTRDKQLPQSDAPIWTGEHPVKLTPLSTAAVVPATSSQGSGSMMSLLLGAWSHEMELKTEETSVERDLKTMEKTARARKRALCTHEDCTKIAQSQGLCVSHGGKRCTHPGCIKSAQYQGLCTTHGGSRTCTYPGCAKTIRSAGRCFEHGGGKQCSQSDCTKQAQSNGLHRTRLTSKRNADSEELRWRLQMTEKPEERSARSQDPLSKPSPRKSVDLHTEVHNVHTQDASIKPKRKVNAGHILEVESARTLDVINRPSLKVCALDMVEEEYVHILDVRRKLHRKGNAAIMEEEDQVRNREDVNRPGPQISTISRKTVLLPCWLRRHL</sequence>
<reference evidence="3 4" key="1">
    <citation type="journal article" date="2017" name="Genome Biol. Evol.">
        <title>Phytophthora megakarya and P. palmivora, closely related causal agents of cacao black pod rot, underwent increases in genome sizes and gene numbers by different mechanisms.</title>
        <authorList>
            <person name="Ali S.S."/>
            <person name="Shao J."/>
            <person name="Lary D.J."/>
            <person name="Kronmiller B."/>
            <person name="Shen D."/>
            <person name="Strem M.D."/>
            <person name="Amoako-Attah I."/>
            <person name="Akrofi A.Y."/>
            <person name="Begoude B.A."/>
            <person name="Ten Hoopen G.M."/>
            <person name="Coulibaly K."/>
            <person name="Kebe B.I."/>
            <person name="Melnick R.L."/>
            <person name="Guiltinan M.J."/>
            <person name="Tyler B.M."/>
            <person name="Meinhardt L.W."/>
            <person name="Bailey B.A."/>
        </authorList>
    </citation>
    <scope>NUCLEOTIDE SEQUENCE [LARGE SCALE GENOMIC DNA]</scope>
    <source>
        <strain evidence="4">sbr112.9</strain>
    </source>
</reference>
<dbReference type="InterPro" id="IPR056866">
    <property type="entry name" value="Znf_WRKY19"/>
</dbReference>
<evidence type="ECO:0000313" key="4">
    <source>
        <dbReference type="Proteomes" id="UP000237271"/>
    </source>
</evidence>
<proteinExistence type="predicted"/>
<dbReference type="EMBL" id="NCKW01003403">
    <property type="protein sequence ID" value="POM76686.1"/>
    <property type="molecule type" value="Genomic_DNA"/>
</dbReference>
<accession>A0A2P4YFW1</accession>
<feature type="region of interest" description="Disordered" evidence="1">
    <location>
        <begin position="354"/>
        <end position="379"/>
    </location>
</feature>
<dbReference type="PANTHER" id="PTHR31827">
    <property type="entry name" value="EMB|CAB89363.1"/>
    <property type="match status" value="1"/>
</dbReference>
<protein>
    <recommendedName>
        <fullName evidence="2">WRKY19-like zinc finger domain-containing protein</fullName>
    </recommendedName>
</protein>